<dbReference type="EMBL" id="JAMYWC010000005">
    <property type="protein sequence ID" value="MCP1174335.1"/>
    <property type="molecule type" value="Genomic_DNA"/>
</dbReference>
<evidence type="ECO:0000313" key="2">
    <source>
        <dbReference type="Proteomes" id="UP001162793"/>
    </source>
</evidence>
<comment type="caution">
    <text evidence="1">The sequence shown here is derived from an EMBL/GenBank/DDBJ whole genome shotgun (WGS) entry which is preliminary data.</text>
</comment>
<protein>
    <submittedName>
        <fullName evidence="1">Phage tail protein</fullName>
    </submittedName>
</protein>
<sequence length="292" mass="30543">MDFQTFASAAATHAARAAEHVRQMERLLDKPDGTGEANAQRREAQALGDLSSAGAALDAAAEAIGGVGRTTAGRGAAQRALGLTDTALGAIQRTAVGERFNTVLRAAQTTGDALATVRRRLDAVLPAVTSNVRSLVPSYALGPDKILGAGQAAGATERLLVLSTDDGEQFQFGLSTAAYDRLRRETRYNIAAQERIQRQEALQAVGAGGDTIAVSGAIFTAGGAGAGQLDRLRAIGAALKPVQLTTGSGDVLGRYFLDRVGEEQDALLADGTPRKQGFDLEFRRYGDDYQNI</sequence>
<dbReference type="Pfam" id="PF06995">
    <property type="entry name" value="Phage_P2_GpU"/>
    <property type="match status" value="1"/>
</dbReference>
<dbReference type="AlphaFoldDB" id="A0AA41WZC2"/>
<accession>A0AA41WZC2</accession>
<name>A0AA41WZC2_9RALS</name>
<reference evidence="2" key="1">
    <citation type="journal article" date="2023" name="Front. Microbiol.">
        <title>Ralstonia chuxiongensis sp. nov., Ralstonia mojiangensis sp. nov., and Ralstonia soli sp. nov., isolated from tobacco fields, are three novel species in the family Burkholderiaceae.</title>
        <authorList>
            <person name="Lu C.H."/>
            <person name="Zhang Y.Y."/>
            <person name="Jiang N."/>
            <person name="Chen W."/>
            <person name="Shao X."/>
            <person name="Zhao Z.M."/>
            <person name="Lu W.L."/>
            <person name="Hu X."/>
            <person name="Xi Y.X."/>
            <person name="Zou S.Y."/>
            <person name="Wei Q.J."/>
            <person name="Lin Z.L."/>
            <person name="Gong L."/>
            <person name="Gai X.T."/>
            <person name="Zhang L.Q."/>
            <person name="Li J.Y."/>
            <person name="Jin Y."/>
            <person name="Xia Z.Y."/>
        </authorList>
    </citation>
    <scope>NUCLEOTIDE SEQUENCE [LARGE SCALE GENOMIC DNA]</scope>
    <source>
        <strain evidence="2">21YRMH01-3</strain>
    </source>
</reference>
<gene>
    <name evidence="1" type="ORF">NKG59_18385</name>
</gene>
<proteinExistence type="predicted"/>
<evidence type="ECO:0000313" key="1">
    <source>
        <dbReference type="EMBL" id="MCP1174335.1"/>
    </source>
</evidence>
<dbReference type="RefSeq" id="WP_253539765.1">
    <property type="nucleotide sequence ID" value="NZ_JAMYWC010000005.1"/>
</dbReference>
<dbReference type="InterPro" id="IPR009734">
    <property type="entry name" value="Myoviridae_GpU"/>
</dbReference>
<dbReference type="Proteomes" id="UP001162793">
    <property type="component" value="Unassembled WGS sequence"/>
</dbReference>
<keyword evidence="2" id="KW-1185">Reference proteome</keyword>
<organism evidence="1 2">
    <name type="scientific">Ralstonia chuxiongensis</name>
    <dbReference type="NCBI Taxonomy" id="2957504"/>
    <lineage>
        <taxon>Bacteria</taxon>
        <taxon>Pseudomonadati</taxon>
        <taxon>Pseudomonadota</taxon>
        <taxon>Betaproteobacteria</taxon>
        <taxon>Burkholderiales</taxon>
        <taxon>Burkholderiaceae</taxon>
        <taxon>Ralstonia</taxon>
    </lineage>
</organism>